<keyword evidence="2" id="KW-0547">Nucleotide-binding</keyword>
<evidence type="ECO:0000259" key="5">
    <source>
        <dbReference type="PROSITE" id="PS51720"/>
    </source>
</evidence>
<comment type="similarity">
    <text evidence="1">Belongs to the TRAFAC class TrmE-Era-EngA-EngB-Septin-like GTPase superfamily. AIG1/Toc34/Toc159-like paraseptin GTPase family. IAN subfamily.</text>
</comment>
<dbReference type="PROSITE" id="PS51720">
    <property type="entry name" value="G_AIG1"/>
    <property type="match status" value="1"/>
</dbReference>
<dbReference type="EMBL" id="OZ035823">
    <property type="protein sequence ID" value="CAL1569607.1"/>
    <property type="molecule type" value="Genomic_DNA"/>
</dbReference>
<dbReference type="Gene3D" id="3.40.50.300">
    <property type="entry name" value="P-loop containing nucleotide triphosphate hydrolases"/>
    <property type="match status" value="3"/>
</dbReference>
<reference evidence="6 7" key="1">
    <citation type="submission" date="2024-04" db="EMBL/GenBank/DDBJ databases">
        <authorList>
            <person name="Waldvogel A.-M."/>
            <person name="Schoenle A."/>
        </authorList>
    </citation>
    <scope>NUCLEOTIDE SEQUENCE [LARGE SCALE GENOMIC DNA]</scope>
</reference>
<dbReference type="InterPro" id="IPR006703">
    <property type="entry name" value="G_AIG1"/>
</dbReference>
<evidence type="ECO:0000313" key="6">
    <source>
        <dbReference type="EMBL" id="CAL1569607.1"/>
    </source>
</evidence>
<feature type="compositionally biased region" description="Basic and acidic residues" evidence="4">
    <location>
        <begin position="679"/>
        <end position="693"/>
    </location>
</feature>
<feature type="region of interest" description="Disordered" evidence="4">
    <location>
        <begin position="401"/>
        <end position="428"/>
    </location>
</feature>
<keyword evidence="3" id="KW-0342">GTP-binding</keyword>
<feature type="region of interest" description="Disordered" evidence="4">
    <location>
        <begin position="664"/>
        <end position="710"/>
    </location>
</feature>
<evidence type="ECO:0000256" key="3">
    <source>
        <dbReference type="ARBA" id="ARBA00023134"/>
    </source>
</evidence>
<evidence type="ECO:0000256" key="2">
    <source>
        <dbReference type="ARBA" id="ARBA00022741"/>
    </source>
</evidence>
<dbReference type="Proteomes" id="UP001497482">
    <property type="component" value="Chromosome 1"/>
</dbReference>
<sequence length="710" mass="82980">MAAQVADVSPRTRSWSYELLPPDMSELRVVLLGNHWRQRCFVESILVKKETMVNDNKGEKLTHEAFESPSAPPHSREQGEPGTILENVQKTGLTAKDPTKQEGSCVQTSSELRILLFGKNAMIGERTFLENKSSECTKHQRALNGRLLSVVKMPSLCSEPNQTKREKFWESICLCDPDGVHAFALVLPVASLTDEDKAEFKILQDVLGSYVDDLTIILFTVESDSSASAFTNFVSTNMDLKKLYQCCGGRYIIFNVKDQQEMQIKKITHLQSLEAPTETRQVTGGSKHAESLRIVLIGKTGSGKSSCGNTILGRQQFESDFSQESVTKRCKKAHGEVDGRRVTVVDTPGLFDSTLSNDEKLISDCGNRCHVFDNEKPTERKTYQVRDLIKMIEDVVKVNGGGFYTNEQNKREEEDRQRKEKDKATREEYERKLQELEMDKMQENKEKMEKEREAWEEERRQWWENRRQQDEQRREQEQERLEKLEQEYKDKLETYRKKKEAEDKDRLEQEEKQRKRLQERHEKQVEELRTTFEEEARKKAEEFNDFKRKKDMDFAALIDKSLQEVNALKKEIQEGKKEYEALENLASHKETTLKGEMEDQLKKHKNQMIDLAIVVLKEKKENSNKIRDLQKKHEKEMIECKTDIENKFEQKQEEELKKLEAKQRKEMKTLEQETTEDELQQRKTDLSAQHKEQLTQLTSDLEPERKEYGK</sequence>
<dbReference type="PANTHER" id="PTHR10903">
    <property type="entry name" value="GTPASE, IMAP FAMILY MEMBER-RELATED"/>
    <property type="match status" value="1"/>
</dbReference>
<evidence type="ECO:0000256" key="1">
    <source>
        <dbReference type="ARBA" id="ARBA00008535"/>
    </source>
</evidence>
<gene>
    <name evidence="6" type="ORF">KC01_LOCUS2021</name>
</gene>
<evidence type="ECO:0000256" key="4">
    <source>
        <dbReference type="SAM" id="MobiDB-lite"/>
    </source>
</evidence>
<organism evidence="6 7">
    <name type="scientific">Knipowitschia caucasica</name>
    <name type="common">Caucasian dwarf goby</name>
    <name type="synonym">Pomatoschistus caucasicus</name>
    <dbReference type="NCBI Taxonomy" id="637954"/>
    <lineage>
        <taxon>Eukaryota</taxon>
        <taxon>Metazoa</taxon>
        <taxon>Chordata</taxon>
        <taxon>Craniata</taxon>
        <taxon>Vertebrata</taxon>
        <taxon>Euteleostomi</taxon>
        <taxon>Actinopterygii</taxon>
        <taxon>Neopterygii</taxon>
        <taxon>Teleostei</taxon>
        <taxon>Neoteleostei</taxon>
        <taxon>Acanthomorphata</taxon>
        <taxon>Gobiaria</taxon>
        <taxon>Gobiiformes</taxon>
        <taxon>Gobioidei</taxon>
        <taxon>Gobiidae</taxon>
        <taxon>Gobiinae</taxon>
        <taxon>Knipowitschia</taxon>
    </lineage>
</organism>
<proteinExistence type="inferred from homology"/>
<evidence type="ECO:0000313" key="7">
    <source>
        <dbReference type="Proteomes" id="UP001497482"/>
    </source>
</evidence>
<dbReference type="Pfam" id="PF04548">
    <property type="entry name" value="AIG1"/>
    <property type="match status" value="2"/>
</dbReference>
<dbReference type="InterPro" id="IPR027417">
    <property type="entry name" value="P-loop_NTPase"/>
</dbReference>
<dbReference type="GO" id="GO:0005525">
    <property type="term" value="F:GTP binding"/>
    <property type="evidence" value="ECO:0007669"/>
    <property type="project" value="UniProtKB-KW"/>
</dbReference>
<feature type="domain" description="AIG1-type G" evidence="5">
    <location>
        <begin position="289"/>
        <end position="504"/>
    </location>
</feature>
<accession>A0AAV2J143</accession>
<dbReference type="AlphaFoldDB" id="A0AAV2J143"/>
<dbReference type="SUPFAM" id="SSF52540">
    <property type="entry name" value="P-loop containing nucleoside triphosphate hydrolases"/>
    <property type="match status" value="1"/>
</dbReference>
<name>A0AAV2J143_KNICA</name>
<dbReference type="InterPro" id="IPR045058">
    <property type="entry name" value="GIMA/IAN/Toc"/>
</dbReference>
<protein>
    <recommendedName>
        <fullName evidence="5">AIG1-type G domain-containing protein</fullName>
    </recommendedName>
</protein>
<feature type="compositionally biased region" description="Basic and acidic residues" evidence="4">
    <location>
        <begin position="495"/>
        <end position="513"/>
    </location>
</feature>
<feature type="region of interest" description="Disordered" evidence="4">
    <location>
        <begin position="495"/>
        <end position="524"/>
    </location>
</feature>
<keyword evidence="7" id="KW-1185">Reference proteome</keyword>
<feature type="compositionally biased region" description="Basic and acidic residues" evidence="4">
    <location>
        <begin position="408"/>
        <end position="428"/>
    </location>
</feature>
<dbReference type="PANTHER" id="PTHR10903:SF170">
    <property type="entry name" value="GTPASE IMAP FAMILY MEMBER 7"/>
    <property type="match status" value="1"/>
</dbReference>